<name>A0A0P5VX02_9CRUS</name>
<sequence>MKQNRKDNKKEGMDQCFLHNGCGKWKRDALEHGQRGGVKRVCPVRYGYYSTMNPSSLPPPPIRHLTRSSNELEEVGKESLEFPWQESETSNF</sequence>
<proteinExistence type="predicted"/>
<dbReference type="AlphaFoldDB" id="A0A0P5VX02"/>
<protein>
    <submittedName>
        <fullName evidence="1">Uncharacterized protein</fullName>
    </submittedName>
</protein>
<dbReference type="EMBL" id="GDIQ01013782">
    <property type="protein sequence ID" value="JAN80955.1"/>
    <property type="molecule type" value="Transcribed_RNA"/>
</dbReference>
<reference evidence="1" key="1">
    <citation type="submission" date="2015-10" db="EMBL/GenBank/DDBJ databases">
        <title>EvidentialGene: Evidence-directed Construction of Complete mRNA Transcriptomes without Genomes.</title>
        <authorList>
            <person name="Gilbert D.G."/>
        </authorList>
    </citation>
    <scope>NUCLEOTIDE SEQUENCE</scope>
</reference>
<accession>A0A0P5VX02</accession>
<organism evidence="1">
    <name type="scientific">Daphnia magna</name>
    <dbReference type="NCBI Taxonomy" id="35525"/>
    <lineage>
        <taxon>Eukaryota</taxon>
        <taxon>Metazoa</taxon>
        <taxon>Ecdysozoa</taxon>
        <taxon>Arthropoda</taxon>
        <taxon>Crustacea</taxon>
        <taxon>Branchiopoda</taxon>
        <taxon>Diplostraca</taxon>
        <taxon>Cladocera</taxon>
        <taxon>Anomopoda</taxon>
        <taxon>Daphniidae</taxon>
        <taxon>Daphnia</taxon>
    </lineage>
</organism>
<evidence type="ECO:0000313" key="1">
    <source>
        <dbReference type="EMBL" id="JAN80955.1"/>
    </source>
</evidence>